<proteinExistence type="predicted"/>
<dbReference type="Proteomes" id="UP000066624">
    <property type="component" value="Chromosome"/>
</dbReference>
<keyword evidence="2" id="KW-1185">Reference proteome</keyword>
<dbReference type="EMBL" id="CP012154">
    <property type="protein sequence ID" value="AKS41500.1"/>
    <property type="molecule type" value="Genomic_DNA"/>
</dbReference>
<gene>
    <name evidence="1" type="ORF">WM2015_1126</name>
</gene>
<dbReference type="KEGG" id="wma:WM2015_1126"/>
<evidence type="ECO:0000313" key="1">
    <source>
        <dbReference type="EMBL" id="AKS41500.1"/>
    </source>
</evidence>
<accession>A0A0K0XV08</accession>
<organism evidence="1 2">
    <name type="scientific">Wenzhouxiangella marina</name>
    <dbReference type="NCBI Taxonomy" id="1579979"/>
    <lineage>
        <taxon>Bacteria</taxon>
        <taxon>Pseudomonadati</taxon>
        <taxon>Pseudomonadota</taxon>
        <taxon>Gammaproteobacteria</taxon>
        <taxon>Chromatiales</taxon>
        <taxon>Wenzhouxiangellaceae</taxon>
        <taxon>Wenzhouxiangella</taxon>
    </lineage>
</organism>
<name>A0A0K0XV08_9GAMM</name>
<sequence>MEPLRFPQYAQEATAQCRQAWMKGIDCEQAEILMQQQTE</sequence>
<reference evidence="1 2" key="1">
    <citation type="submission" date="2015-07" db="EMBL/GenBank/DDBJ databases">
        <authorList>
            <person name="Noorani M."/>
        </authorList>
    </citation>
    <scope>NUCLEOTIDE SEQUENCE [LARGE SCALE GENOMIC DNA]</scope>
    <source>
        <strain evidence="1 2">KCTC 42284</strain>
    </source>
</reference>
<protein>
    <submittedName>
        <fullName evidence="1">Uncharacterized protein</fullName>
    </submittedName>
</protein>
<dbReference type="AlphaFoldDB" id="A0A0K0XV08"/>
<evidence type="ECO:0000313" key="2">
    <source>
        <dbReference type="Proteomes" id="UP000066624"/>
    </source>
</evidence>